<feature type="transmembrane region" description="Helical" evidence="5">
    <location>
        <begin position="327"/>
        <end position="348"/>
    </location>
</feature>
<accession>A0AAV5STS3</accession>
<dbReference type="PROSITE" id="PS50850">
    <property type="entry name" value="MFS"/>
    <property type="match status" value="1"/>
</dbReference>
<dbReference type="GO" id="GO:0016020">
    <property type="term" value="C:membrane"/>
    <property type="evidence" value="ECO:0007669"/>
    <property type="project" value="UniProtKB-SubCell"/>
</dbReference>
<dbReference type="PANTHER" id="PTHR23503:SF29">
    <property type="entry name" value="MAJOR FACILITATOR SUPERFAMILY (MFS) PROFILE DOMAIN-CONTAINING PROTEIN"/>
    <property type="match status" value="1"/>
</dbReference>
<dbReference type="InterPro" id="IPR005828">
    <property type="entry name" value="MFS_sugar_transport-like"/>
</dbReference>
<evidence type="ECO:0000256" key="2">
    <source>
        <dbReference type="ARBA" id="ARBA00022692"/>
    </source>
</evidence>
<dbReference type="Proteomes" id="UP001432027">
    <property type="component" value="Unassembled WGS sequence"/>
</dbReference>
<feature type="non-terminal residue" evidence="7">
    <location>
        <position position="450"/>
    </location>
</feature>
<dbReference type="PANTHER" id="PTHR23503">
    <property type="entry name" value="SOLUTE CARRIER FAMILY 2"/>
    <property type="match status" value="1"/>
</dbReference>
<dbReference type="Pfam" id="PF00083">
    <property type="entry name" value="Sugar_tr"/>
    <property type="match status" value="1"/>
</dbReference>
<dbReference type="GO" id="GO:0015149">
    <property type="term" value="F:hexose transmembrane transporter activity"/>
    <property type="evidence" value="ECO:0007669"/>
    <property type="project" value="TreeGrafter"/>
</dbReference>
<name>A0AAV5STS3_9BILA</name>
<comment type="subcellular location">
    <subcellularLocation>
        <location evidence="1">Membrane</location>
        <topology evidence="1">Multi-pass membrane protein</topology>
    </subcellularLocation>
</comment>
<dbReference type="AlphaFoldDB" id="A0AAV5STS3"/>
<feature type="transmembrane region" description="Helical" evidence="5">
    <location>
        <begin position="146"/>
        <end position="164"/>
    </location>
</feature>
<sequence length="450" mass="49807">NVARLLAVCCAVASSSNWQFAYSSTYLNTPVLEFKEYLNSSFASSLTEESYVHVWDVVQNIWFIGFFLGIWLSPVLNDRLGRKTGLLIGNCSNFIAAVIQFLGVWLHLPVLLIIGRFTASVMTAVAFQAVVLYLQESPPTSMRGTASFCSEVVFAAMSVVGMMLGTDELLGKNLPLLLAVNIVPCAIAILIVLLVPETPKFLLIKKQDRISAEAAIRFHHGSDVDVNSVVEELLQEADEDSHSAHSFKDFLVIAKKHHLRKIVLLGASAMQLTVSFWAAIYNSTQFLMDLNCSNFVASWSSTFMAIIYFIGTLIGSQLVDRLGRRTLLLPCSLVSIVCWTAFTFSFYLQKSNDGWKYMGVAALTSFGFLCGCGINAIAWFIPAELAPQRYRSLIQSVCYTINTIILVIFTFTLLPMYTSSVGPSTFLILYCAPSLVCLIYLTWQLPETKG</sequence>
<protein>
    <recommendedName>
        <fullName evidence="6">Major facilitator superfamily (MFS) profile domain-containing protein</fullName>
    </recommendedName>
</protein>
<evidence type="ECO:0000256" key="5">
    <source>
        <dbReference type="SAM" id="Phobius"/>
    </source>
</evidence>
<dbReference type="PROSITE" id="PS00216">
    <property type="entry name" value="SUGAR_TRANSPORT_1"/>
    <property type="match status" value="1"/>
</dbReference>
<feature type="transmembrane region" description="Helical" evidence="5">
    <location>
        <begin position="393"/>
        <end position="414"/>
    </location>
</feature>
<keyword evidence="4 5" id="KW-0472">Membrane</keyword>
<feature type="transmembrane region" description="Helical" evidence="5">
    <location>
        <begin position="52"/>
        <end position="72"/>
    </location>
</feature>
<evidence type="ECO:0000313" key="7">
    <source>
        <dbReference type="EMBL" id="GMS86538.1"/>
    </source>
</evidence>
<evidence type="ECO:0000256" key="1">
    <source>
        <dbReference type="ARBA" id="ARBA00004141"/>
    </source>
</evidence>
<dbReference type="Gene3D" id="1.20.1250.20">
    <property type="entry name" value="MFS general substrate transporter like domains"/>
    <property type="match status" value="1"/>
</dbReference>
<proteinExistence type="predicted"/>
<feature type="domain" description="Major facilitator superfamily (MFS) profile" evidence="6">
    <location>
        <begin position="9"/>
        <end position="449"/>
    </location>
</feature>
<feature type="transmembrane region" description="Helical" evidence="5">
    <location>
        <begin position="113"/>
        <end position="134"/>
    </location>
</feature>
<dbReference type="EMBL" id="BTSX01000002">
    <property type="protein sequence ID" value="GMS86538.1"/>
    <property type="molecule type" value="Genomic_DNA"/>
</dbReference>
<feature type="non-terminal residue" evidence="7">
    <location>
        <position position="1"/>
    </location>
</feature>
<evidence type="ECO:0000256" key="4">
    <source>
        <dbReference type="ARBA" id="ARBA00023136"/>
    </source>
</evidence>
<dbReference type="SUPFAM" id="SSF103473">
    <property type="entry name" value="MFS general substrate transporter"/>
    <property type="match status" value="1"/>
</dbReference>
<evidence type="ECO:0000313" key="8">
    <source>
        <dbReference type="Proteomes" id="UP001432027"/>
    </source>
</evidence>
<dbReference type="InterPro" id="IPR005829">
    <property type="entry name" value="Sugar_transporter_CS"/>
</dbReference>
<feature type="transmembrane region" description="Helical" evidence="5">
    <location>
        <begin position="295"/>
        <end position="315"/>
    </location>
</feature>
<feature type="transmembrane region" description="Helical" evidence="5">
    <location>
        <begin position="84"/>
        <end position="107"/>
    </location>
</feature>
<dbReference type="InterPro" id="IPR036259">
    <property type="entry name" value="MFS_trans_sf"/>
</dbReference>
<feature type="transmembrane region" description="Helical" evidence="5">
    <location>
        <begin position="176"/>
        <end position="196"/>
    </location>
</feature>
<feature type="transmembrane region" description="Helical" evidence="5">
    <location>
        <begin position="360"/>
        <end position="381"/>
    </location>
</feature>
<evidence type="ECO:0000256" key="3">
    <source>
        <dbReference type="ARBA" id="ARBA00022989"/>
    </source>
</evidence>
<keyword evidence="2 5" id="KW-0812">Transmembrane</keyword>
<keyword evidence="3 5" id="KW-1133">Transmembrane helix</keyword>
<dbReference type="InterPro" id="IPR045263">
    <property type="entry name" value="GLUT"/>
</dbReference>
<reference evidence="7" key="1">
    <citation type="submission" date="2023-10" db="EMBL/GenBank/DDBJ databases">
        <title>Genome assembly of Pristionchus species.</title>
        <authorList>
            <person name="Yoshida K."/>
            <person name="Sommer R.J."/>
        </authorList>
    </citation>
    <scope>NUCLEOTIDE SEQUENCE</scope>
    <source>
        <strain evidence="7">RS0144</strain>
    </source>
</reference>
<feature type="transmembrane region" description="Helical" evidence="5">
    <location>
        <begin position="426"/>
        <end position="443"/>
    </location>
</feature>
<gene>
    <name evidence="7" type="ORF">PENTCL1PPCAC_8713</name>
</gene>
<evidence type="ECO:0000259" key="6">
    <source>
        <dbReference type="PROSITE" id="PS50850"/>
    </source>
</evidence>
<feature type="transmembrane region" description="Helical" evidence="5">
    <location>
        <begin position="262"/>
        <end position="283"/>
    </location>
</feature>
<comment type="caution">
    <text evidence="7">The sequence shown here is derived from an EMBL/GenBank/DDBJ whole genome shotgun (WGS) entry which is preliminary data.</text>
</comment>
<organism evidence="7 8">
    <name type="scientific">Pristionchus entomophagus</name>
    <dbReference type="NCBI Taxonomy" id="358040"/>
    <lineage>
        <taxon>Eukaryota</taxon>
        <taxon>Metazoa</taxon>
        <taxon>Ecdysozoa</taxon>
        <taxon>Nematoda</taxon>
        <taxon>Chromadorea</taxon>
        <taxon>Rhabditida</taxon>
        <taxon>Rhabditina</taxon>
        <taxon>Diplogasteromorpha</taxon>
        <taxon>Diplogasteroidea</taxon>
        <taxon>Neodiplogasteridae</taxon>
        <taxon>Pristionchus</taxon>
    </lineage>
</organism>
<keyword evidence="8" id="KW-1185">Reference proteome</keyword>
<dbReference type="InterPro" id="IPR020846">
    <property type="entry name" value="MFS_dom"/>
</dbReference>